<reference evidence="9 10" key="1">
    <citation type="submission" date="2023-07" db="EMBL/GenBank/DDBJ databases">
        <title>Genomic Encyclopedia of Type Strains, Phase IV (KMG-IV): sequencing the most valuable type-strain genomes for metagenomic binning, comparative biology and taxonomic classification.</title>
        <authorList>
            <person name="Goeker M."/>
        </authorList>
    </citation>
    <scope>NUCLEOTIDE SEQUENCE [LARGE SCALE GENOMIC DNA]</scope>
    <source>
        <strain evidence="9 10">DSM 29005</strain>
    </source>
</reference>
<comment type="similarity">
    <text evidence="2">Belongs to the UPF0702 family.</text>
</comment>
<keyword evidence="4 7" id="KW-0812">Transmembrane</keyword>
<proteinExistence type="inferred from homology"/>
<keyword evidence="6 7" id="KW-0472">Membrane</keyword>
<feature type="transmembrane region" description="Helical" evidence="7">
    <location>
        <begin position="6"/>
        <end position="29"/>
    </location>
</feature>
<evidence type="ECO:0000256" key="4">
    <source>
        <dbReference type="ARBA" id="ARBA00022692"/>
    </source>
</evidence>
<dbReference type="RefSeq" id="WP_307343989.1">
    <property type="nucleotide sequence ID" value="NZ_JAUSUD010000017.1"/>
</dbReference>
<comment type="caution">
    <text evidence="9">The sequence shown here is derived from an EMBL/GenBank/DDBJ whole genome shotgun (WGS) entry which is preliminary data.</text>
</comment>
<comment type="subcellular location">
    <subcellularLocation>
        <location evidence="1">Cell membrane</location>
        <topology evidence="1">Multi-pass membrane protein</topology>
    </subcellularLocation>
</comment>
<evidence type="ECO:0000256" key="7">
    <source>
        <dbReference type="SAM" id="Phobius"/>
    </source>
</evidence>
<dbReference type="Gene3D" id="3.30.240.20">
    <property type="entry name" value="bsu07140 like domains"/>
    <property type="match status" value="2"/>
</dbReference>
<evidence type="ECO:0000256" key="2">
    <source>
        <dbReference type="ARBA" id="ARBA00006448"/>
    </source>
</evidence>
<keyword evidence="5 7" id="KW-1133">Transmembrane helix</keyword>
<dbReference type="PANTHER" id="PTHR34582">
    <property type="entry name" value="UPF0702 TRANSMEMBRANE PROTEIN YCAP"/>
    <property type="match status" value="1"/>
</dbReference>
<sequence length="237" mass="26836">MVDMKDILLVIGRIFTILPLLLVATLFMGKRSIGELPVFDFLVIITLGAVVGADIADPEIEHLPTAVTVIVLAAFQKMISKLIIRYRKVGRLLTFEPTIVIVNGTFINKNLKKIQYSLDNLLSMLREKEIFDVSTVQLGIIEPNGNLSIFKKDEYTSVTRQDFKLQTGANQVSYPVIIEGKVDKSTLHYFKVEETWLFERLKKQGLKVDEIFYASLNANLDLHLSPKTNEMPQSINH</sequence>
<keyword evidence="10" id="KW-1185">Reference proteome</keyword>
<evidence type="ECO:0000313" key="10">
    <source>
        <dbReference type="Proteomes" id="UP001234495"/>
    </source>
</evidence>
<evidence type="ECO:0000256" key="5">
    <source>
        <dbReference type="ARBA" id="ARBA00022989"/>
    </source>
</evidence>
<evidence type="ECO:0000256" key="6">
    <source>
        <dbReference type="ARBA" id="ARBA00023136"/>
    </source>
</evidence>
<evidence type="ECO:0000313" key="9">
    <source>
        <dbReference type="EMBL" id="MDQ0232031.1"/>
    </source>
</evidence>
<dbReference type="EMBL" id="JAUSUD010000017">
    <property type="protein sequence ID" value="MDQ0232031.1"/>
    <property type="molecule type" value="Genomic_DNA"/>
</dbReference>
<keyword evidence="3" id="KW-1003">Cell membrane</keyword>
<dbReference type="InterPro" id="IPR007353">
    <property type="entry name" value="DUF421"/>
</dbReference>
<dbReference type="Pfam" id="PF04239">
    <property type="entry name" value="DUF421"/>
    <property type="match status" value="1"/>
</dbReference>
<feature type="domain" description="YetF C-terminal" evidence="8">
    <location>
        <begin position="85"/>
        <end position="216"/>
    </location>
</feature>
<gene>
    <name evidence="9" type="ORF">J2S19_003316</name>
</gene>
<protein>
    <submittedName>
        <fullName evidence="9">Uncharacterized membrane protein YcaP (DUF421 family)</fullName>
    </submittedName>
</protein>
<dbReference type="InterPro" id="IPR023090">
    <property type="entry name" value="UPF0702_alpha/beta_dom_sf"/>
</dbReference>
<evidence type="ECO:0000256" key="3">
    <source>
        <dbReference type="ARBA" id="ARBA00022475"/>
    </source>
</evidence>
<dbReference type="PANTHER" id="PTHR34582:SF6">
    <property type="entry name" value="UPF0702 TRANSMEMBRANE PROTEIN YCAP"/>
    <property type="match status" value="1"/>
</dbReference>
<evidence type="ECO:0000259" key="8">
    <source>
        <dbReference type="Pfam" id="PF04239"/>
    </source>
</evidence>
<organism evidence="9 10">
    <name type="scientific">Metabacillus malikii</name>
    <dbReference type="NCBI Taxonomy" id="1504265"/>
    <lineage>
        <taxon>Bacteria</taxon>
        <taxon>Bacillati</taxon>
        <taxon>Bacillota</taxon>
        <taxon>Bacilli</taxon>
        <taxon>Bacillales</taxon>
        <taxon>Bacillaceae</taxon>
        <taxon>Metabacillus</taxon>
    </lineage>
</organism>
<dbReference type="Proteomes" id="UP001234495">
    <property type="component" value="Unassembled WGS sequence"/>
</dbReference>
<evidence type="ECO:0000256" key="1">
    <source>
        <dbReference type="ARBA" id="ARBA00004651"/>
    </source>
</evidence>
<accession>A0ABT9ZIC1</accession>
<name>A0ABT9ZIC1_9BACI</name>